<dbReference type="EMBL" id="ADBF01000216">
    <property type="protein sequence ID" value="EFE49250.1"/>
    <property type="molecule type" value="Genomic_DNA"/>
</dbReference>
<keyword evidence="2" id="KW-1133">Transmembrane helix</keyword>
<dbReference type="InterPro" id="IPR052180">
    <property type="entry name" value="NhaC_Na-H+_Antiporter"/>
</dbReference>
<dbReference type="PANTHER" id="PTHR33451:SF6">
    <property type="entry name" value="NA(+)_H(+) ANTIPORTER NHAC"/>
    <property type="match status" value="1"/>
</dbReference>
<dbReference type="Proteomes" id="UP000005536">
    <property type="component" value="Unassembled WGS sequence"/>
</dbReference>
<keyword evidence="2" id="KW-0812">Transmembrane</keyword>
<feature type="transmembrane region" description="Helical" evidence="2">
    <location>
        <begin position="141"/>
        <end position="163"/>
    </location>
</feature>
<evidence type="ECO:0000256" key="2">
    <source>
        <dbReference type="SAM" id="Phobius"/>
    </source>
</evidence>
<name>D4DSF4_NEIEG</name>
<feature type="transmembrane region" description="Helical" evidence="2">
    <location>
        <begin position="105"/>
        <end position="121"/>
    </location>
</feature>
<evidence type="ECO:0000256" key="1">
    <source>
        <dbReference type="SAM" id="MobiDB-lite"/>
    </source>
</evidence>
<keyword evidence="2" id="KW-0472">Membrane</keyword>
<reference evidence="3 4" key="1">
    <citation type="submission" date="2010-02" db="EMBL/GenBank/DDBJ databases">
        <authorList>
            <person name="Weinstock G."/>
            <person name="Sodergren E."/>
            <person name="Clifton S."/>
            <person name="Fulton L."/>
            <person name="Fulton B."/>
            <person name="Courtney L."/>
            <person name="Fronick C."/>
            <person name="Harrison M."/>
            <person name="Strong C."/>
            <person name="Farmer C."/>
            <person name="Delahaunty K."/>
            <person name="Markovic C."/>
            <person name="Hall O."/>
            <person name="Minx P."/>
            <person name="Tomlinson C."/>
            <person name="Mitreva M."/>
            <person name="Nelson J."/>
            <person name="Hou S."/>
            <person name="Wollam A."/>
            <person name="Pepin K.H."/>
            <person name="Johnson M."/>
            <person name="Bhonagiri V."/>
            <person name="Zhang X."/>
            <person name="Suruliraj S."/>
            <person name="Warren W."/>
            <person name="Chinwalla A."/>
            <person name="Mardis E.R."/>
            <person name="Wilson R.K."/>
        </authorList>
    </citation>
    <scope>NUCLEOTIDE SEQUENCE [LARGE SCALE GENOMIC DNA]</scope>
    <source>
        <strain evidence="3 4">ATCC 29315</strain>
    </source>
</reference>
<protein>
    <submittedName>
        <fullName evidence="3">Na+/H+ antiporter NhaC</fullName>
    </submittedName>
</protein>
<organism evidence="3 4">
    <name type="scientific">Neisseria elongata subsp. glycolytica ATCC 29315</name>
    <dbReference type="NCBI Taxonomy" id="546263"/>
    <lineage>
        <taxon>Bacteria</taxon>
        <taxon>Pseudomonadati</taxon>
        <taxon>Pseudomonadota</taxon>
        <taxon>Betaproteobacteria</taxon>
        <taxon>Neisseriales</taxon>
        <taxon>Neisseriaceae</taxon>
        <taxon>Neisseria</taxon>
    </lineage>
</organism>
<comment type="caution">
    <text evidence="3">The sequence shown here is derived from an EMBL/GenBank/DDBJ whole genome shotgun (WGS) entry which is preliminary data.</text>
</comment>
<proteinExistence type="predicted"/>
<feature type="transmembrane region" description="Helical" evidence="2">
    <location>
        <begin position="175"/>
        <end position="208"/>
    </location>
</feature>
<dbReference type="AlphaFoldDB" id="D4DSF4"/>
<accession>D4DSF4</accession>
<gene>
    <name evidence="3" type="primary">nhaC</name>
    <name evidence="3" type="ORF">NEIELOOT_01999</name>
</gene>
<evidence type="ECO:0000313" key="3">
    <source>
        <dbReference type="EMBL" id="EFE49250.1"/>
    </source>
</evidence>
<sequence>MSSFIQKCKGRIGGFRPSETAPQAETPPAKCLQSGKKRDKSGKRHVNRLQYIIHLLLLFQTEKPVFAFKPLLEMPRKEAFAVAAAVVAAMGYTIIALGWLPHMTIIAAITALLVYGLLRGLKYEDMQRGMVASLSQSMGAVYLFFFIGLMVSALMMSGSIPTLMYYGFGFISPEYFYLSAFVLSSLIGVSIGSSLTTCATVGVAFIGMGEAFHADLAMTAGAIVSGAFSATKCRPCRTPPAFPPPLSASICSNTLKTWPTPPFRPGYSPPCLPAGCCPPPRPTT</sequence>
<feature type="region of interest" description="Disordered" evidence="1">
    <location>
        <begin position="1"/>
        <end position="43"/>
    </location>
</feature>
<evidence type="ECO:0000313" key="4">
    <source>
        <dbReference type="Proteomes" id="UP000005536"/>
    </source>
</evidence>
<dbReference type="PANTHER" id="PTHR33451">
    <property type="entry name" value="MALATE-2H(+)/NA(+)-LACTATE ANTIPORTER"/>
    <property type="match status" value="1"/>
</dbReference>
<feature type="transmembrane region" description="Helical" evidence="2">
    <location>
        <begin position="79"/>
        <end position="99"/>
    </location>
</feature>